<dbReference type="AlphaFoldDB" id="A0A644Z4D3"/>
<protein>
    <submittedName>
        <fullName evidence="1">Uncharacterized protein</fullName>
    </submittedName>
</protein>
<reference evidence="1" key="1">
    <citation type="submission" date="2019-08" db="EMBL/GenBank/DDBJ databases">
        <authorList>
            <person name="Kucharzyk K."/>
            <person name="Murdoch R.W."/>
            <person name="Higgins S."/>
            <person name="Loffler F."/>
        </authorList>
    </citation>
    <scope>NUCLEOTIDE SEQUENCE</scope>
</reference>
<accession>A0A644Z4D3</accession>
<comment type="caution">
    <text evidence="1">The sequence shown here is derived from an EMBL/GenBank/DDBJ whole genome shotgun (WGS) entry which is preliminary data.</text>
</comment>
<dbReference type="EMBL" id="VSSQ01007350">
    <property type="protein sequence ID" value="MPM35652.1"/>
    <property type="molecule type" value="Genomic_DNA"/>
</dbReference>
<name>A0A644Z4D3_9ZZZZ</name>
<gene>
    <name evidence="1" type="ORF">SDC9_82245</name>
</gene>
<sequence>MSAALGKRRGDLTVGLVGVMRKQARLNVAAGLAARLRRVPELVELALAVEEVLQIIVRNCAEQLNDRQIVLYPGILLRGGRKHVRMQQPGQHVFAAHIDRRNRAAVVERNGFEPNLIHRQTEELGNALLRADWQVAEPNRLDRRMVEQKLGDDARGVCEIDEPGVRRIARDRFGDDLDLRNRP</sequence>
<organism evidence="1">
    <name type="scientific">bioreactor metagenome</name>
    <dbReference type="NCBI Taxonomy" id="1076179"/>
    <lineage>
        <taxon>unclassified sequences</taxon>
        <taxon>metagenomes</taxon>
        <taxon>ecological metagenomes</taxon>
    </lineage>
</organism>
<proteinExistence type="predicted"/>
<evidence type="ECO:0000313" key="1">
    <source>
        <dbReference type="EMBL" id="MPM35652.1"/>
    </source>
</evidence>